<evidence type="ECO:0000256" key="7">
    <source>
        <dbReference type="SAM" id="Phobius"/>
    </source>
</evidence>
<keyword evidence="3" id="KW-1003">Cell membrane</keyword>
<dbReference type="InterPro" id="IPR049278">
    <property type="entry name" value="MS_channel_C"/>
</dbReference>
<evidence type="ECO:0000259" key="8">
    <source>
        <dbReference type="Pfam" id="PF00924"/>
    </source>
</evidence>
<evidence type="ECO:0000256" key="4">
    <source>
        <dbReference type="ARBA" id="ARBA00022692"/>
    </source>
</evidence>
<reference evidence="10 12" key="1">
    <citation type="submission" date="2018-06" db="EMBL/GenBank/DDBJ databases">
        <authorList>
            <consortium name="Pathogen Informatics"/>
            <person name="Doyle S."/>
        </authorList>
    </citation>
    <scope>NUCLEOTIDE SEQUENCE [LARGE SCALE GENOMIC DNA]</scope>
    <source>
        <strain evidence="10 12">NCTC11661</strain>
    </source>
</reference>
<reference evidence="11 13" key="2">
    <citation type="submission" date="2018-11" db="EMBL/GenBank/DDBJ databases">
        <authorList>
            <consortium name="Pathogen Informatics"/>
        </authorList>
    </citation>
    <scope>NUCLEOTIDE SEQUENCE [LARGE SCALE GENOMIC DNA]</scope>
    <source>
        <strain evidence="11 13">NCTC12929</strain>
    </source>
</reference>
<dbReference type="InterPro" id="IPR023408">
    <property type="entry name" value="MscS_beta-dom_sf"/>
</dbReference>
<dbReference type="GO" id="GO:0008381">
    <property type="term" value="F:mechanosensitive monoatomic ion channel activity"/>
    <property type="evidence" value="ECO:0007669"/>
    <property type="project" value="InterPro"/>
</dbReference>
<feature type="domain" description="Mechanosensitive ion channel MscS C-terminal" evidence="9">
    <location>
        <begin position="183"/>
        <end position="265"/>
    </location>
</feature>
<organism evidence="10 12">
    <name type="scientific">Bergeyella zoohelcum</name>
    <dbReference type="NCBI Taxonomy" id="1015"/>
    <lineage>
        <taxon>Bacteria</taxon>
        <taxon>Pseudomonadati</taxon>
        <taxon>Bacteroidota</taxon>
        <taxon>Flavobacteriia</taxon>
        <taxon>Flavobacteriales</taxon>
        <taxon>Weeksellaceae</taxon>
        <taxon>Bergeyella</taxon>
    </lineage>
</organism>
<dbReference type="InterPro" id="IPR045275">
    <property type="entry name" value="MscS_archaea/bacteria_type"/>
</dbReference>
<comment type="subcellular location">
    <subcellularLocation>
        <location evidence="1">Cell membrane</location>
        <topology evidence="1">Multi-pass membrane protein</topology>
    </subcellularLocation>
</comment>
<dbReference type="AlphaFoldDB" id="A0A376BYX0"/>
<dbReference type="SUPFAM" id="SSF50182">
    <property type="entry name" value="Sm-like ribonucleoproteins"/>
    <property type="match status" value="1"/>
</dbReference>
<dbReference type="Gene3D" id="2.30.30.60">
    <property type="match status" value="1"/>
</dbReference>
<proteinExistence type="inferred from homology"/>
<evidence type="ECO:0000313" key="12">
    <source>
        <dbReference type="Proteomes" id="UP000255515"/>
    </source>
</evidence>
<gene>
    <name evidence="10" type="primary">mscS</name>
    <name evidence="10" type="ORF">NCTC11661_00401</name>
    <name evidence="11" type="ORF">NCTC12929_01221</name>
</gene>
<dbReference type="Gene3D" id="3.30.70.100">
    <property type="match status" value="1"/>
</dbReference>
<evidence type="ECO:0000259" key="9">
    <source>
        <dbReference type="Pfam" id="PF21082"/>
    </source>
</evidence>
<accession>A0A376BYX0</accession>
<evidence type="ECO:0000256" key="2">
    <source>
        <dbReference type="ARBA" id="ARBA00008017"/>
    </source>
</evidence>
<dbReference type="RefSeq" id="WP_002686956.1">
    <property type="nucleotide sequence ID" value="NZ_UFTJ01000001.1"/>
</dbReference>
<keyword evidence="6 7" id="KW-0472">Membrane</keyword>
<evidence type="ECO:0000256" key="5">
    <source>
        <dbReference type="ARBA" id="ARBA00022989"/>
    </source>
</evidence>
<sequence>MEEIQKLNISNLDINLLIDKAISYGIKIAAGLLIVVIGFWLAARVSKFIKKKLNIQSLSLSLQKFIGDIIGMLIRILVILAAMNTMGVETTSFVALLGGLAVGVGMALQGSLSNFAGGLLILVFKPFRVGDVVEVMGNTGTVEEISILQTIILKADLKTVILPNGNVFNNAIINYSKTGVRRVEITIGIGYQDDFDKAKEVLIEVMKNEPLLLHDKGYVLEINDFGDNSVNLAMYAFTESNNFLQAKWRLNRATKLALDKHGISIPYPQREVHVIK</sequence>
<evidence type="ECO:0000256" key="6">
    <source>
        <dbReference type="ARBA" id="ARBA00023136"/>
    </source>
</evidence>
<name>A0A376BYX0_9FLAO</name>
<keyword evidence="4 7" id="KW-0812">Transmembrane</keyword>
<dbReference type="Pfam" id="PF00924">
    <property type="entry name" value="MS_channel_2nd"/>
    <property type="match status" value="1"/>
</dbReference>
<dbReference type="Pfam" id="PF21082">
    <property type="entry name" value="MS_channel_3rd"/>
    <property type="match status" value="1"/>
</dbReference>
<feature type="transmembrane region" description="Helical" evidence="7">
    <location>
        <begin position="95"/>
        <end position="124"/>
    </location>
</feature>
<dbReference type="EMBL" id="UYIV01000001">
    <property type="protein sequence ID" value="VDH04000.1"/>
    <property type="molecule type" value="Genomic_DNA"/>
</dbReference>
<dbReference type="InterPro" id="IPR010920">
    <property type="entry name" value="LSM_dom_sf"/>
</dbReference>
<comment type="similarity">
    <text evidence="2">Belongs to the MscS (TC 1.A.23) family.</text>
</comment>
<dbReference type="InterPro" id="IPR006685">
    <property type="entry name" value="MscS_channel_2nd"/>
</dbReference>
<evidence type="ECO:0000256" key="3">
    <source>
        <dbReference type="ARBA" id="ARBA00022475"/>
    </source>
</evidence>
<evidence type="ECO:0000313" key="11">
    <source>
        <dbReference type="EMBL" id="VDH04000.1"/>
    </source>
</evidence>
<dbReference type="Proteomes" id="UP000270205">
    <property type="component" value="Unassembled WGS sequence"/>
</dbReference>
<protein>
    <submittedName>
        <fullName evidence="11">MscS mechanosensitive ion channel</fullName>
    </submittedName>
    <submittedName>
        <fullName evidence="10">Small-conductance mechanosensitive channel</fullName>
    </submittedName>
</protein>
<evidence type="ECO:0000256" key="1">
    <source>
        <dbReference type="ARBA" id="ARBA00004651"/>
    </source>
</evidence>
<dbReference type="InterPro" id="IPR011066">
    <property type="entry name" value="MscS_channel_C_sf"/>
</dbReference>
<dbReference type="Proteomes" id="UP000255515">
    <property type="component" value="Unassembled WGS sequence"/>
</dbReference>
<evidence type="ECO:0000313" key="13">
    <source>
        <dbReference type="Proteomes" id="UP000270205"/>
    </source>
</evidence>
<dbReference type="EMBL" id="UFTJ01000001">
    <property type="protein sequence ID" value="SSZ46747.1"/>
    <property type="molecule type" value="Genomic_DNA"/>
</dbReference>
<feature type="transmembrane region" description="Helical" evidence="7">
    <location>
        <begin position="64"/>
        <end position="83"/>
    </location>
</feature>
<dbReference type="PANTHER" id="PTHR30221">
    <property type="entry name" value="SMALL-CONDUCTANCE MECHANOSENSITIVE CHANNEL"/>
    <property type="match status" value="1"/>
</dbReference>
<dbReference type="PROSITE" id="PS01246">
    <property type="entry name" value="UPF0003"/>
    <property type="match status" value="1"/>
</dbReference>
<dbReference type="SUPFAM" id="SSF82861">
    <property type="entry name" value="Mechanosensitive channel protein MscS (YggB), transmembrane region"/>
    <property type="match status" value="1"/>
</dbReference>
<dbReference type="SUPFAM" id="SSF82689">
    <property type="entry name" value="Mechanosensitive channel protein MscS (YggB), C-terminal domain"/>
    <property type="match status" value="1"/>
</dbReference>
<feature type="domain" description="Mechanosensitive ion channel MscS" evidence="8">
    <location>
        <begin position="111"/>
        <end position="177"/>
    </location>
</feature>
<dbReference type="InterPro" id="IPR011014">
    <property type="entry name" value="MscS_channel_TM-2"/>
</dbReference>
<dbReference type="PANTHER" id="PTHR30221:SF1">
    <property type="entry name" value="SMALL-CONDUCTANCE MECHANOSENSITIVE CHANNEL"/>
    <property type="match status" value="1"/>
</dbReference>
<dbReference type="GO" id="GO:0005886">
    <property type="term" value="C:plasma membrane"/>
    <property type="evidence" value="ECO:0007669"/>
    <property type="project" value="UniProtKB-SubCell"/>
</dbReference>
<dbReference type="InterPro" id="IPR006686">
    <property type="entry name" value="MscS_channel_CS"/>
</dbReference>
<feature type="transmembrane region" description="Helical" evidence="7">
    <location>
        <begin position="21"/>
        <end position="43"/>
    </location>
</feature>
<dbReference type="Gene3D" id="1.10.287.1260">
    <property type="match status" value="1"/>
</dbReference>
<evidence type="ECO:0000313" key="10">
    <source>
        <dbReference type="EMBL" id="SSZ46747.1"/>
    </source>
</evidence>
<keyword evidence="5 7" id="KW-1133">Transmembrane helix</keyword>